<dbReference type="Proteomes" id="UP000281112">
    <property type="component" value="Unassembled WGS sequence"/>
</dbReference>
<evidence type="ECO:0000313" key="1">
    <source>
        <dbReference type="EMBL" id="RQW61181.1"/>
    </source>
</evidence>
<dbReference type="AlphaFoldDB" id="A0A3N9TAN0"/>
<dbReference type="OrthoDB" id="8400810at2"/>
<name>A0A3N9TAN0_9VIBR</name>
<dbReference type="Pfam" id="PF13618">
    <property type="entry name" value="Gluconate_2-dh3"/>
    <property type="match status" value="1"/>
</dbReference>
<organism evidence="1 2">
    <name type="scientific">Vibrio viridaestus</name>
    <dbReference type="NCBI Taxonomy" id="2487322"/>
    <lineage>
        <taxon>Bacteria</taxon>
        <taxon>Pseudomonadati</taxon>
        <taxon>Pseudomonadota</taxon>
        <taxon>Gammaproteobacteria</taxon>
        <taxon>Vibrionales</taxon>
        <taxon>Vibrionaceae</taxon>
        <taxon>Vibrio</taxon>
    </lineage>
</organism>
<proteinExistence type="predicted"/>
<reference evidence="1 2" key="1">
    <citation type="submission" date="2018-11" db="EMBL/GenBank/DDBJ databases">
        <title>Vibrio LJC006 sp. nov., isolated from seawater during the bloom of the enteromorpha.</title>
        <authorList>
            <person name="Liang J."/>
        </authorList>
    </citation>
    <scope>NUCLEOTIDE SEQUENCE [LARGE SCALE GENOMIC DNA]</scope>
    <source>
        <strain evidence="1 2">LJC006</strain>
    </source>
</reference>
<keyword evidence="2" id="KW-1185">Reference proteome</keyword>
<gene>
    <name evidence="1" type="ORF">EES38_20620</name>
</gene>
<evidence type="ECO:0000313" key="2">
    <source>
        <dbReference type="Proteomes" id="UP000281112"/>
    </source>
</evidence>
<sequence length="235" mass="26149">MKRRTFLGSIAALGAASTVLGKEISGGQPWTPGEVSLPKISSKHGGLQFLSKHELETIEEIAERFIPSDEFSLGGRDAGCAIFIDRQLAGDYGKASTVYRRGRFIKGTKEQGPQTPYTPAERYRRGLIALDLSTNADFNKNFKDLAESQQNLVLSAMEKNEYNLGKEIDTKEFFELLLQNVREGFLSDPIYGGNKDMTSWKMIGFPGARYDFRDLLGKKGQRLDIIPTSLIDNSL</sequence>
<dbReference type="RefSeq" id="WP_124939101.1">
    <property type="nucleotide sequence ID" value="NZ_RJVQ01000015.1"/>
</dbReference>
<comment type="caution">
    <text evidence="1">The sequence shown here is derived from an EMBL/GenBank/DDBJ whole genome shotgun (WGS) entry which is preliminary data.</text>
</comment>
<accession>A0A3N9TAN0</accession>
<protein>
    <submittedName>
        <fullName evidence="1">Gluconate 2-dehydrogenase subunit 3 family protein</fullName>
    </submittedName>
</protein>
<dbReference type="InterPro" id="IPR027056">
    <property type="entry name" value="Gluconate_2DH_su3"/>
</dbReference>
<dbReference type="EMBL" id="RJVQ01000015">
    <property type="protein sequence ID" value="RQW61181.1"/>
    <property type="molecule type" value="Genomic_DNA"/>
</dbReference>